<dbReference type="AlphaFoldDB" id="A0A0F9F4G2"/>
<protein>
    <submittedName>
        <fullName evidence="1">Uncharacterized protein</fullName>
    </submittedName>
</protein>
<reference evidence="1" key="1">
    <citation type="journal article" date="2015" name="Nature">
        <title>Complex archaea that bridge the gap between prokaryotes and eukaryotes.</title>
        <authorList>
            <person name="Spang A."/>
            <person name="Saw J.H."/>
            <person name="Jorgensen S.L."/>
            <person name="Zaremba-Niedzwiedzka K."/>
            <person name="Martijn J."/>
            <person name="Lind A.E."/>
            <person name="van Eijk R."/>
            <person name="Schleper C."/>
            <person name="Guy L."/>
            <person name="Ettema T.J."/>
        </authorList>
    </citation>
    <scope>NUCLEOTIDE SEQUENCE</scope>
</reference>
<dbReference type="EMBL" id="LAZR01034202">
    <property type="protein sequence ID" value="KKL45972.1"/>
    <property type="molecule type" value="Genomic_DNA"/>
</dbReference>
<name>A0A0F9F4G2_9ZZZZ</name>
<accession>A0A0F9F4G2</accession>
<organism evidence="1">
    <name type="scientific">marine sediment metagenome</name>
    <dbReference type="NCBI Taxonomy" id="412755"/>
    <lineage>
        <taxon>unclassified sequences</taxon>
        <taxon>metagenomes</taxon>
        <taxon>ecological metagenomes</taxon>
    </lineage>
</organism>
<comment type="caution">
    <text evidence="1">The sequence shown here is derived from an EMBL/GenBank/DDBJ whole genome shotgun (WGS) entry which is preliminary data.</text>
</comment>
<sequence>AQSAPGAGEPGFDVGERRVDAAVHLDAGPSELRSVYARGIEMRVHIVVVGLLASVLQKQAIFGHRVLDVAQNRAHEEFFRRAAGVAAAFRMGQGDEARDVPVAAQTGSVEAGCGKLRDL</sequence>
<proteinExistence type="predicted"/>
<evidence type="ECO:0000313" key="1">
    <source>
        <dbReference type="EMBL" id="KKL45972.1"/>
    </source>
</evidence>
<gene>
    <name evidence="1" type="ORF">LCGC14_2350260</name>
</gene>
<feature type="non-terminal residue" evidence="1">
    <location>
        <position position="1"/>
    </location>
</feature>